<dbReference type="AlphaFoldDB" id="A0A2J7ZGH0"/>
<keyword evidence="3" id="KW-1185">Reference proteome</keyword>
<gene>
    <name evidence="2" type="ORF">TSOC_014850</name>
</gene>
<evidence type="ECO:0000256" key="1">
    <source>
        <dbReference type="SAM" id="MobiDB-lite"/>
    </source>
</evidence>
<accession>A0A2J7ZGH0</accession>
<reference evidence="2 3" key="1">
    <citation type="journal article" date="2017" name="Mol. Biol. Evol.">
        <title>The 4-celled Tetrabaena socialis nuclear genome reveals the essential components for genetic control of cell number at the origin of multicellularity in the volvocine lineage.</title>
        <authorList>
            <person name="Featherston J."/>
            <person name="Arakaki Y."/>
            <person name="Hanschen E.R."/>
            <person name="Ferris P.J."/>
            <person name="Michod R.E."/>
            <person name="Olson B.J.S.C."/>
            <person name="Nozaki H."/>
            <person name="Durand P.M."/>
        </authorList>
    </citation>
    <scope>NUCLEOTIDE SEQUENCE [LARGE SCALE GENOMIC DNA]</scope>
    <source>
        <strain evidence="2 3">NIES-571</strain>
    </source>
</reference>
<feature type="non-terminal residue" evidence="2">
    <location>
        <position position="1"/>
    </location>
</feature>
<sequence length="69" mass="6786">ARTATSRTGATATTAPSSTCRAWATPCCSGASSPTARSTRTRCTAAAPSSAARSGWPPSGSARGGRRAT</sequence>
<proteinExistence type="predicted"/>
<comment type="caution">
    <text evidence="2">The sequence shown here is derived from an EMBL/GenBank/DDBJ whole genome shotgun (WGS) entry which is preliminary data.</text>
</comment>
<feature type="compositionally biased region" description="Low complexity" evidence="1">
    <location>
        <begin position="29"/>
        <end position="61"/>
    </location>
</feature>
<feature type="non-terminal residue" evidence="2">
    <location>
        <position position="69"/>
    </location>
</feature>
<name>A0A2J7ZGH0_9CHLO</name>
<evidence type="ECO:0000313" key="2">
    <source>
        <dbReference type="EMBL" id="PNG99375.1"/>
    </source>
</evidence>
<evidence type="ECO:0000313" key="3">
    <source>
        <dbReference type="Proteomes" id="UP000236333"/>
    </source>
</evidence>
<dbReference type="Proteomes" id="UP000236333">
    <property type="component" value="Unassembled WGS sequence"/>
</dbReference>
<organism evidence="2 3">
    <name type="scientific">Tetrabaena socialis</name>
    <dbReference type="NCBI Taxonomy" id="47790"/>
    <lineage>
        <taxon>Eukaryota</taxon>
        <taxon>Viridiplantae</taxon>
        <taxon>Chlorophyta</taxon>
        <taxon>core chlorophytes</taxon>
        <taxon>Chlorophyceae</taxon>
        <taxon>CS clade</taxon>
        <taxon>Chlamydomonadales</taxon>
        <taxon>Tetrabaenaceae</taxon>
        <taxon>Tetrabaena</taxon>
    </lineage>
</organism>
<protein>
    <submittedName>
        <fullName evidence="2">Uncharacterized protein</fullName>
    </submittedName>
</protein>
<feature type="region of interest" description="Disordered" evidence="1">
    <location>
        <begin position="29"/>
        <end position="69"/>
    </location>
</feature>
<dbReference type="EMBL" id="PGGS01003085">
    <property type="protein sequence ID" value="PNG99375.1"/>
    <property type="molecule type" value="Genomic_DNA"/>
</dbReference>